<organism evidence="2 3">
    <name type="scientific">Qipengyuania polymorpha</name>
    <dbReference type="NCBI Taxonomy" id="2867234"/>
    <lineage>
        <taxon>Bacteria</taxon>
        <taxon>Pseudomonadati</taxon>
        <taxon>Pseudomonadota</taxon>
        <taxon>Alphaproteobacteria</taxon>
        <taxon>Sphingomonadales</taxon>
        <taxon>Erythrobacteraceae</taxon>
        <taxon>Qipengyuania</taxon>
    </lineage>
</organism>
<feature type="transmembrane region" description="Helical" evidence="1">
    <location>
        <begin position="101"/>
        <end position="119"/>
    </location>
</feature>
<feature type="transmembrane region" description="Helical" evidence="1">
    <location>
        <begin position="44"/>
        <end position="62"/>
    </location>
</feature>
<dbReference type="RefSeq" id="WP_221573851.1">
    <property type="nucleotide sequence ID" value="NZ_JAIGNK010000003.1"/>
</dbReference>
<feature type="transmembrane region" description="Helical" evidence="1">
    <location>
        <begin position="12"/>
        <end position="32"/>
    </location>
</feature>
<feature type="transmembrane region" description="Helical" evidence="1">
    <location>
        <begin position="155"/>
        <end position="172"/>
    </location>
</feature>
<evidence type="ECO:0008006" key="4">
    <source>
        <dbReference type="Google" id="ProtNLM"/>
    </source>
</evidence>
<dbReference type="EMBL" id="JAIGNK010000003">
    <property type="protein sequence ID" value="MBX7458437.1"/>
    <property type="molecule type" value="Genomic_DNA"/>
</dbReference>
<keyword evidence="1" id="KW-0472">Membrane</keyword>
<keyword evidence="1" id="KW-0812">Transmembrane</keyword>
<keyword evidence="1" id="KW-1133">Transmembrane helix</keyword>
<gene>
    <name evidence="2" type="ORF">K3152_09285</name>
</gene>
<comment type="caution">
    <text evidence="2">The sequence shown here is derived from an EMBL/GenBank/DDBJ whole genome shotgun (WGS) entry which is preliminary data.</text>
</comment>
<accession>A0ABS7IXZ6</accession>
<name>A0ABS7IXZ6_9SPHN</name>
<dbReference type="Proteomes" id="UP000783253">
    <property type="component" value="Unassembled WGS sequence"/>
</dbReference>
<reference evidence="2 3" key="1">
    <citation type="submission" date="2021-08" db="EMBL/GenBank/DDBJ databases">
        <title>Comparative Genomics Analysis of the Genus Qipengyuania Reveals Extensive Genetic Diversity and Metabolic Versatility, Including the Description of Fifteen Novel Species.</title>
        <authorList>
            <person name="Liu Y."/>
        </authorList>
    </citation>
    <scope>NUCLEOTIDE SEQUENCE [LARGE SCALE GENOMIC DNA]</scope>
    <source>
        <strain evidence="2 3">1NDH17</strain>
    </source>
</reference>
<feature type="transmembrane region" description="Helical" evidence="1">
    <location>
        <begin position="131"/>
        <end position="149"/>
    </location>
</feature>
<feature type="transmembrane region" description="Helical" evidence="1">
    <location>
        <begin position="74"/>
        <end position="95"/>
    </location>
</feature>
<proteinExistence type="predicted"/>
<sequence length="178" mass="18616">MTDTKTPWLNGWRIAGWGALLALLALPAVAMQFTREANWSGGDFVFAAILLGLLGGGVELAFRIGRSGLQAAAIALFTLLSFLTLWSNMAVGIIGAESEPVNGGFTLAVFAAIVLALVFKFRPAVMRGACLALAILQPILGLVAAFTMPGHGVEWGVLGVFAALWAIAALLFRKACAD</sequence>
<keyword evidence="3" id="KW-1185">Reference proteome</keyword>
<evidence type="ECO:0000313" key="2">
    <source>
        <dbReference type="EMBL" id="MBX7458437.1"/>
    </source>
</evidence>
<evidence type="ECO:0000313" key="3">
    <source>
        <dbReference type="Proteomes" id="UP000783253"/>
    </source>
</evidence>
<protein>
    <recommendedName>
        <fullName evidence="4">HdeD family acid-resistance protein</fullName>
    </recommendedName>
</protein>
<evidence type="ECO:0000256" key="1">
    <source>
        <dbReference type="SAM" id="Phobius"/>
    </source>
</evidence>